<evidence type="ECO:0000313" key="7">
    <source>
        <dbReference type="EMBL" id="PKY05968.1"/>
    </source>
</evidence>
<dbReference type="VEuPathDB" id="FungiDB:P168DRAFT_326267"/>
<feature type="active site" description="Proton donor/acceptor" evidence="5">
    <location>
        <position position="109"/>
    </location>
</feature>
<dbReference type="OrthoDB" id="49151at2759"/>
<evidence type="ECO:0000256" key="5">
    <source>
        <dbReference type="HAMAP-Rule" id="MF_03040"/>
    </source>
</evidence>
<keyword evidence="3" id="KW-0456">Lyase</keyword>
<dbReference type="GO" id="GO:0034477">
    <property type="term" value="P:U6 snRNA 3'-end processing"/>
    <property type="evidence" value="ECO:0007669"/>
    <property type="project" value="UniProtKB-UniRule"/>
</dbReference>
<dbReference type="Gene3D" id="3.90.1140.10">
    <property type="entry name" value="Cyclic phosphodiesterase"/>
    <property type="match status" value="1"/>
</dbReference>
<evidence type="ECO:0000256" key="2">
    <source>
        <dbReference type="ARBA" id="ARBA00022801"/>
    </source>
</evidence>
<proteinExistence type="inferred from homology"/>
<sequence length="268" mass="29841">MALVEYSDSDSESPAESNSPPPAKKARKNTTPSDIPPLPAAFHDLYATSTRVSVRDDPSLHGGRYPSNEEFALLSDTISQMRAQLGKNSREPEIHSLLRSDLGVRLPLHISLSRPAVLRTEQRQSFMTVFQTAIQKSHIEAVTTTVETLDCVSNFDKTRWFYVLRVSRPADDSLNRLLGLSNRYLALFDQPPLYANSTDGDRKQVSGEPSGDYSRCFHISLAWSLTEPSLEARERIASMDLRSLGEIEVRFDCVKAKIGNQISSISLA</sequence>
<reference evidence="7" key="1">
    <citation type="submission" date="2016-12" db="EMBL/GenBank/DDBJ databases">
        <title>The genomes of Aspergillus section Nigri reveals drivers in fungal speciation.</title>
        <authorList>
            <consortium name="DOE Joint Genome Institute"/>
            <person name="Vesth T.C."/>
            <person name="Nybo J."/>
            <person name="Theobald S."/>
            <person name="Brandl J."/>
            <person name="Frisvad J.C."/>
            <person name="Nielsen K.F."/>
            <person name="Lyhne E.K."/>
            <person name="Kogle M.E."/>
            <person name="Kuo A."/>
            <person name="Riley R."/>
            <person name="Clum A."/>
            <person name="Nolan M."/>
            <person name="Lipzen A."/>
            <person name="Salamov A."/>
            <person name="Henrissat B."/>
            <person name="Wiebenga A."/>
            <person name="De vries R.P."/>
            <person name="Grigoriev I.V."/>
            <person name="Mortensen U.H."/>
            <person name="Andersen M.R."/>
            <person name="Baker S.E."/>
        </authorList>
    </citation>
    <scope>NUCLEOTIDE SEQUENCE</scope>
    <source>
        <strain evidence="7">IBT 28561</strain>
    </source>
</reference>
<feature type="region of interest" description="Disordered" evidence="6">
    <location>
        <begin position="1"/>
        <end position="40"/>
    </location>
</feature>
<keyword evidence="4 5" id="KW-0539">Nucleus</keyword>
<gene>
    <name evidence="5" type="primary">USB1</name>
    <name evidence="7" type="ORF">P168DRAFT_326267</name>
</gene>
<dbReference type="EC" id="3.1.4.-" evidence="5"/>
<feature type="active site" description="Proton donor/acceptor" evidence="5">
    <location>
        <position position="218"/>
    </location>
</feature>
<protein>
    <recommendedName>
        <fullName evidence="5">U6 snRNA phosphodiesterase</fullName>
        <ecNumber evidence="5">3.1.4.-</ecNumber>
    </recommendedName>
</protein>
<dbReference type="Proteomes" id="UP000234254">
    <property type="component" value="Unassembled WGS sequence"/>
</dbReference>
<comment type="caution">
    <text evidence="7">The sequence shown here is derived from an EMBL/GenBank/DDBJ whole genome shotgun (WGS) entry which is preliminary data.</text>
</comment>
<organism evidence="7 8">
    <name type="scientific">Aspergillus campestris (strain IBT 28561)</name>
    <dbReference type="NCBI Taxonomy" id="1392248"/>
    <lineage>
        <taxon>Eukaryota</taxon>
        <taxon>Fungi</taxon>
        <taxon>Dikarya</taxon>
        <taxon>Ascomycota</taxon>
        <taxon>Pezizomycotina</taxon>
        <taxon>Eurotiomycetes</taxon>
        <taxon>Eurotiomycetidae</taxon>
        <taxon>Eurotiales</taxon>
        <taxon>Aspergillaceae</taxon>
        <taxon>Aspergillus</taxon>
        <taxon>Aspergillus subgen. Circumdati</taxon>
    </lineage>
</organism>
<comment type="subcellular location">
    <subcellularLocation>
        <location evidence="5">Nucleus</location>
    </subcellularLocation>
</comment>
<dbReference type="AlphaFoldDB" id="A0A2I1D7Z5"/>
<dbReference type="InterPro" id="IPR027521">
    <property type="entry name" value="Usb1"/>
</dbReference>
<evidence type="ECO:0000256" key="1">
    <source>
        <dbReference type="ARBA" id="ARBA00022722"/>
    </source>
</evidence>
<dbReference type="GO" id="GO:1990838">
    <property type="term" value="F:poly(U)-specific exoribonuclease activity, producing 3' uridine cyclic phosphate ends"/>
    <property type="evidence" value="ECO:0007669"/>
    <property type="project" value="UniProtKB-UniRule"/>
</dbReference>
<evidence type="ECO:0000313" key="8">
    <source>
        <dbReference type="Proteomes" id="UP000234254"/>
    </source>
</evidence>
<dbReference type="GO" id="GO:0005634">
    <property type="term" value="C:nucleus"/>
    <property type="evidence" value="ECO:0007669"/>
    <property type="project" value="UniProtKB-SubCell"/>
</dbReference>
<keyword evidence="8" id="KW-1185">Reference proteome</keyword>
<dbReference type="PANTHER" id="PTHR13522:SF3">
    <property type="entry name" value="U6 SNRNA PHOSPHODIESTERASE 1"/>
    <property type="match status" value="1"/>
</dbReference>
<keyword evidence="1 5" id="KW-0540">Nuclease</keyword>
<comment type="function">
    <text evidence="5">Phosphodiesterase responsible for the U6 snRNA 3' end processing. Acts as an exoribonuclease (RNase) responsible for trimming the poly(U) tract of the last nucleotides in the pre-U6 snRNA molecule, leading to the formation of mature U6 snRNA.</text>
</comment>
<comment type="similarity">
    <text evidence="5">Belongs to the 2H phosphoesterase superfamily. USB1 family.</text>
</comment>
<evidence type="ECO:0000256" key="6">
    <source>
        <dbReference type="SAM" id="MobiDB-lite"/>
    </source>
</evidence>
<keyword evidence="2 5" id="KW-0378">Hydrolase</keyword>
<dbReference type="PANTHER" id="PTHR13522">
    <property type="entry name" value="U6 SNRNA PHOSPHODIESTERASE 1"/>
    <property type="match status" value="1"/>
</dbReference>
<name>A0A2I1D7Z5_ASPC2</name>
<dbReference type="HAMAP" id="MF_03040">
    <property type="entry name" value="USB1"/>
    <property type="match status" value="1"/>
</dbReference>
<evidence type="ECO:0000256" key="4">
    <source>
        <dbReference type="ARBA" id="ARBA00023242"/>
    </source>
</evidence>
<dbReference type="GO" id="GO:0016829">
    <property type="term" value="F:lyase activity"/>
    <property type="evidence" value="ECO:0007669"/>
    <property type="project" value="UniProtKB-KW"/>
</dbReference>
<accession>A0A2I1D7Z5</accession>
<dbReference type="EMBL" id="MSFM01000004">
    <property type="protein sequence ID" value="PKY05968.1"/>
    <property type="molecule type" value="Genomic_DNA"/>
</dbReference>
<evidence type="ECO:0000256" key="3">
    <source>
        <dbReference type="ARBA" id="ARBA00023239"/>
    </source>
</evidence>
<dbReference type="Pfam" id="PF09749">
    <property type="entry name" value="HVSL"/>
    <property type="match status" value="2"/>
</dbReference>